<dbReference type="STRING" id="1035195.HMPREF9997_01654"/>
<dbReference type="AlphaFoldDB" id="L1MFP4"/>
<organism evidence="4 5">
    <name type="scientific">Corynebacterium durum F0235</name>
    <dbReference type="NCBI Taxonomy" id="1035195"/>
    <lineage>
        <taxon>Bacteria</taxon>
        <taxon>Bacillati</taxon>
        <taxon>Actinomycetota</taxon>
        <taxon>Actinomycetes</taxon>
        <taxon>Mycobacteriales</taxon>
        <taxon>Corynebacteriaceae</taxon>
        <taxon>Corynebacterium</taxon>
    </lineage>
</organism>
<sequence length="168" mass="17175">MQHGESRSIRDWLALLLAGGGVLLMSGARWSASPRGVIFALLAATLWAIYIVLGARIATAGSSNGRLTVGFCYATVVGLPLVAVLWPHGAGVPLPTVVGLGILSAAIPYSLDQVVLRMAGPSYFAILLALLPLTAALLGAVALGQSLSIAEMVGIVAVVGAVVARDHR</sequence>
<keyword evidence="5" id="KW-1185">Reference proteome</keyword>
<dbReference type="HOGENOM" id="CLU_057295_1_0_11"/>
<evidence type="ECO:0000313" key="5">
    <source>
        <dbReference type="Proteomes" id="UP000010445"/>
    </source>
</evidence>
<accession>L1MFP4</accession>
<dbReference type="eggNOG" id="COG5006">
    <property type="taxonomic scope" value="Bacteria"/>
</dbReference>
<comment type="similarity">
    <text evidence="1">Belongs to the EamA transporter family.</text>
</comment>
<evidence type="ECO:0000256" key="1">
    <source>
        <dbReference type="ARBA" id="ARBA00007362"/>
    </source>
</evidence>
<name>L1MFP4_9CORY</name>
<dbReference type="GO" id="GO:0016020">
    <property type="term" value="C:membrane"/>
    <property type="evidence" value="ECO:0007669"/>
    <property type="project" value="InterPro"/>
</dbReference>
<dbReference type="InterPro" id="IPR000620">
    <property type="entry name" value="EamA_dom"/>
</dbReference>
<evidence type="ECO:0000313" key="4">
    <source>
        <dbReference type="EMBL" id="EKX89751.1"/>
    </source>
</evidence>
<feature type="transmembrane region" description="Helical" evidence="2">
    <location>
        <begin position="67"/>
        <end position="86"/>
    </location>
</feature>
<feature type="transmembrane region" description="Helical" evidence="2">
    <location>
        <begin position="36"/>
        <end position="55"/>
    </location>
</feature>
<feature type="domain" description="EamA" evidence="3">
    <location>
        <begin position="35"/>
        <end position="163"/>
    </location>
</feature>
<keyword evidence="2" id="KW-0472">Membrane</keyword>
<keyword evidence="2" id="KW-0812">Transmembrane</keyword>
<reference evidence="4 5" key="1">
    <citation type="submission" date="2012-05" db="EMBL/GenBank/DDBJ databases">
        <authorList>
            <person name="Weinstock G."/>
            <person name="Sodergren E."/>
            <person name="Lobos E.A."/>
            <person name="Fulton L."/>
            <person name="Fulton R."/>
            <person name="Courtney L."/>
            <person name="Fronick C."/>
            <person name="O'Laughlin M."/>
            <person name="Godfrey J."/>
            <person name="Wilson R.M."/>
            <person name="Miner T."/>
            <person name="Farmer C."/>
            <person name="Delehaunty K."/>
            <person name="Cordes M."/>
            <person name="Minx P."/>
            <person name="Tomlinson C."/>
            <person name="Chen J."/>
            <person name="Wollam A."/>
            <person name="Pepin K.H."/>
            <person name="Bhonagiri V."/>
            <person name="Zhang X."/>
            <person name="Suruliraj S."/>
            <person name="Warren W."/>
            <person name="Mitreva M."/>
            <person name="Mardis E.R."/>
            <person name="Wilson R.K."/>
        </authorList>
    </citation>
    <scope>NUCLEOTIDE SEQUENCE [LARGE SCALE GENOMIC DNA]</scope>
    <source>
        <strain evidence="4 5">F0235</strain>
    </source>
</reference>
<evidence type="ECO:0000259" key="3">
    <source>
        <dbReference type="Pfam" id="PF00892"/>
    </source>
</evidence>
<dbReference type="Pfam" id="PF00892">
    <property type="entry name" value="EamA"/>
    <property type="match status" value="1"/>
</dbReference>
<dbReference type="InterPro" id="IPR037185">
    <property type="entry name" value="EmrE-like"/>
</dbReference>
<feature type="transmembrane region" description="Helical" evidence="2">
    <location>
        <begin position="12"/>
        <end position="30"/>
    </location>
</feature>
<protein>
    <submittedName>
        <fullName evidence="4">Putative membrane protein</fullName>
    </submittedName>
</protein>
<dbReference type="PATRIC" id="fig|1035195.3.peg.1493"/>
<dbReference type="SUPFAM" id="SSF103481">
    <property type="entry name" value="Multidrug resistance efflux transporter EmrE"/>
    <property type="match status" value="1"/>
</dbReference>
<dbReference type="Proteomes" id="UP000010445">
    <property type="component" value="Unassembled WGS sequence"/>
</dbReference>
<keyword evidence="2" id="KW-1133">Transmembrane helix</keyword>
<feature type="transmembrane region" description="Helical" evidence="2">
    <location>
        <begin position="147"/>
        <end position="164"/>
    </location>
</feature>
<dbReference type="EMBL" id="AMEM01000022">
    <property type="protein sequence ID" value="EKX89751.1"/>
    <property type="molecule type" value="Genomic_DNA"/>
</dbReference>
<gene>
    <name evidence="4" type="ORF">HMPREF9997_01654</name>
</gene>
<proteinExistence type="inferred from homology"/>
<evidence type="ECO:0000256" key="2">
    <source>
        <dbReference type="SAM" id="Phobius"/>
    </source>
</evidence>
<comment type="caution">
    <text evidence="4">The sequence shown here is derived from an EMBL/GenBank/DDBJ whole genome shotgun (WGS) entry which is preliminary data.</text>
</comment>
<feature type="transmembrane region" description="Helical" evidence="2">
    <location>
        <begin position="92"/>
        <end position="111"/>
    </location>
</feature>
<feature type="transmembrane region" description="Helical" evidence="2">
    <location>
        <begin position="123"/>
        <end position="141"/>
    </location>
</feature>